<evidence type="ECO:0000256" key="2">
    <source>
        <dbReference type="ARBA" id="ARBA00004613"/>
    </source>
</evidence>
<evidence type="ECO:0000256" key="9">
    <source>
        <dbReference type="ARBA" id="ARBA00023136"/>
    </source>
</evidence>
<organism evidence="18 19">
    <name type="scientific">Littorina saxatilis</name>
    <dbReference type="NCBI Taxonomy" id="31220"/>
    <lineage>
        <taxon>Eukaryota</taxon>
        <taxon>Metazoa</taxon>
        <taxon>Spiralia</taxon>
        <taxon>Lophotrochozoa</taxon>
        <taxon>Mollusca</taxon>
        <taxon>Gastropoda</taxon>
        <taxon>Caenogastropoda</taxon>
        <taxon>Littorinimorpha</taxon>
        <taxon>Littorinoidea</taxon>
        <taxon>Littorinidae</taxon>
        <taxon>Littorina</taxon>
    </lineage>
</organism>
<evidence type="ECO:0000313" key="18">
    <source>
        <dbReference type="EMBL" id="KAK7100725.1"/>
    </source>
</evidence>
<dbReference type="PANTHER" id="PTHR22906:SF43">
    <property type="entry name" value="PROPERDIN"/>
    <property type="match status" value="1"/>
</dbReference>
<evidence type="ECO:0000313" key="19">
    <source>
        <dbReference type="Proteomes" id="UP001374579"/>
    </source>
</evidence>
<dbReference type="EMBL" id="JBAMIC010000011">
    <property type="protein sequence ID" value="KAK7100725.1"/>
    <property type="molecule type" value="Genomic_DNA"/>
</dbReference>
<feature type="domain" description="Apple" evidence="17">
    <location>
        <begin position="39"/>
        <end position="115"/>
    </location>
</feature>
<dbReference type="InterPro" id="IPR052065">
    <property type="entry name" value="Compl_asym_regulator"/>
</dbReference>
<keyword evidence="7" id="KW-0677">Repeat</keyword>
<evidence type="ECO:0000256" key="7">
    <source>
        <dbReference type="ARBA" id="ARBA00022737"/>
    </source>
</evidence>
<dbReference type="PRINTS" id="PR01705">
    <property type="entry name" value="TSP1REPEAT"/>
</dbReference>
<evidence type="ECO:0000256" key="5">
    <source>
        <dbReference type="ARBA" id="ARBA00022692"/>
    </source>
</evidence>
<dbReference type="InterPro" id="IPR003609">
    <property type="entry name" value="Pan_app"/>
</dbReference>
<dbReference type="InterPro" id="IPR036383">
    <property type="entry name" value="TSP1_rpt_sf"/>
</dbReference>
<keyword evidence="10 13" id="KW-1015">Disulfide bond</keyword>
<dbReference type="PROSITE" id="PS50092">
    <property type="entry name" value="TSP1"/>
    <property type="match status" value="15"/>
</dbReference>
<dbReference type="InterPro" id="IPR000884">
    <property type="entry name" value="TSP1_rpt"/>
</dbReference>
<dbReference type="FunFam" id="2.20.100.10:FF:000001">
    <property type="entry name" value="semaphorin-5A isoform X1"/>
    <property type="match status" value="5"/>
</dbReference>
<dbReference type="Gene3D" id="3.50.4.10">
    <property type="entry name" value="Hepatocyte Growth Factor"/>
    <property type="match status" value="1"/>
</dbReference>
<keyword evidence="6 14" id="KW-0732">Signal</keyword>
<comment type="caution">
    <text evidence="18">The sequence shown here is derived from an EMBL/GenBank/DDBJ whole genome shotgun (WGS) entry which is preliminary data.</text>
</comment>
<dbReference type="Proteomes" id="UP001374579">
    <property type="component" value="Unassembled WGS sequence"/>
</dbReference>
<evidence type="ECO:0000256" key="10">
    <source>
        <dbReference type="ARBA" id="ARBA00023157"/>
    </source>
</evidence>
<keyword evidence="8" id="KW-1133">Transmembrane helix</keyword>
<evidence type="ECO:0000259" key="17">
    <source>
        <dbReference type="PROSITE" id="PS50948"/>
    </source>
</evidence>
<gene>
    <name evidence="18" type="ORF">V1264_023622</name>
</gene>
<comment type="subcellular location">
    <subcellularLocation>
        <location evidence="1">Membrane</location>
        <topology evidence="1">Single-pass membrane protein</topology>
    </subcellularLocation>
    <subcellularLocation>
        <location evidence="2">Secreted</location>
    </subcellularLocation>
</comment>
<name>A0AAN9B7G6_9CAEN</name>
<evidence type="ECO:0000256" key="13">
    <source>
        <dbReference type="PROSITE-ProRule" id="PRU00196"/>
    </source>
</evidence>
<dbReference type="GO" id="GO:0005576">
    <property type="term" value="C:extracellular region"/>
    <property type="evidence" value="ECO:0007669"/>
    <property type="project" value="UniProtKB-SubCell"/>
</dbReference>
<dbReference type="PROSITE" id="PS50948">
    <property type="entry name" value="PAN"/>
    <property type="match status" value="1"/>
</dbReference>
<reference evidence="18 19" key="1">
    <citation type="submission" date="2024-02" db="EMBL/GenBank/DDBJ databases">
        <title>Chromosome-scale genome assembly of the rough periwinkle Littorina saxatilis.</title>
        <authorList>
            <person name="De Jode A."/>
            <person name="Faria R."/>
            <person name="Formenti G."/>
            <person name="Sims Y."/>
            <person name="Smith T.P."/>
            <person name="Tracey A."/>
            <person name="Wood J.M.D."/>
            <person name="Zagrodzka Z.B."/>
            <person name="Johannesson K."/>
            <person name="Butlin R.K."/>
            <person name="Leder E.H."/>
        </authorList>
    </citation>
    <scope>NUCLEOTIDE SEQUENCE [LARGE SCALE GENOMIC DNA]</scope>
    <source>
        <strain evidence="18">Snail1</strain>
        <tissue evidence="18">Muscle</tissue>
    </source>
</reference>
<evidence type="ECO:0000256" key="6">
    <source>
        <dbReference type="ARBA" id="ARBA00022729"/>
    </source>
</evidence>
<dbReference type="InterPro" id="IPR000742">
    <property type="entry name" value="EGF"/>
</dbReference>
<feature type="chain" id="PRO_5042974209" evidence="14">
    <location>
        <begin position="26"/>
        <end position="1317"/>
    </location>
</feature>
<dbReference type="Pfam" id="PF00530">
    <property type="entry name" value="SRCR"/>
    <property type="match status" value="1"/>
</dbReference>
<dbReference type="FunFam" id="2.20.100.10:FF:000067">
    <property type="entry name" value="Hemicentin 1"/>
    <property type="match status" value="1"/>
</dbReference>
<keyword evidence="5" id="KW-0812">Transmembrane</keyword>
<evidence type="ECO:0000256" key="14">
    <source>
        <dbReference type="SAM" id="SignalP"/>
    </source>
</evidence>
<keyword evidence="19" id="KW-1185">Reference proteome</keyword>
<dbReference type="PROSITE" id="PS50287">
    <property type="entry name" value="SRCR_2"/>
    <property type="match status" value="1"/>
</dbReference>
<dbReference type="PROSITE" id="PS50026">
    <property type="entry name" value="EGF_3"/>
    <property type="match status" value="1"/>
</dbReference>
<dbReference type="Gene3D" id="2.20.100.10">
    <property type="entry name" value="Thrombospondin type-1 (TSP1) repeat"/>
    <property type="match status" value="15"/>
</dbReference>
<dbReference type="Pfam" id="PF00024">
    <property type="entry name" value="PAN_1"/>
    <property type="match status" value="1"/>
</dbReference>
<evidence type="ECO:0000256" key="8">
    <source>
        <dbReference type="ARBA" id="ARBA00022989"/>
    </source>
</evidence>
<dbReference type="PRINTS" id="PR00258">
    <property type="entry name" value="SPERACTRCPTR"/>
</dbReference>
<evidence type="ECO:0000256" key="11">
    <source>
        <dbReference type="ARBA" id="ARBA00023180"/>
    </source>
</evidence>
<dbReference type="SMART" id="SM00181">
    <property type="entry name" value="EGF"/>
    <property type="match status" value="3"/>
</dbReference>
<dbReference type="PANTHER" id="PTHR22906">
    <property type="entry name" value="PROPERDIN"/>
    <property type="match status" value="1"/>
</dbReference>
<keyword evidence="11" id="KW-0325">Glycoprotein</keyword>
<dbReference type="Gene3D" id="3.10.250.10">
    <property type="entry name" value="SRCR-like domain"/>
    <property type="match status" value="1"/>
</dbReference>
<evidence type="ECO:0000256" key="4">
    <source>
        <dbReference type="ARBA" id="ARBA00022536"/>
    </source>
</evidence>
<dbReference type="SUPFAM" id="SSF57414">
    <property type="entry name" value="Hairpin loop containing domain-like"/>
    <property type="match status" value="1"/>
</dbReference>
<protein>
    <submittedName>
        <fullName evidence="18">Uncharacterized protein</fullName>
    </submittedName>
</protein>
<dbReference type="SMART" id="SM00209">
    <property type="entry name" value="TSP1"/>
    <property type="match status" value="15"/>
</dbReference>
<dbReference type="InterPro" id="IPR036772">
    <property type="entry name" value="SRCR-like_dom_sf"/>
</dbReference>
<evidence type="ECO:0000256" key="1">
    <source>
        <dbReference type="ARBA" id="ARBA00004167"/>
    </source>
</evidence>
<evidence type="ECO:0000256" key="12">
    <source>
        <dbReference type="PROSITE-ProRule" id="PRU00076"/>
    </source>
</evidence>
<dbReference type="FunFam" id="2.20.100.10:FF:000004">
    <property type="entry name" value="Adhesion G protein-coupled receptor B2"/>
    <property type="match status" value="4"/>
</dbReference>
<feature type="disulfide bond" evidence="12">
    <location>
        <begin position="153"/>
        <end position="162"/>
    </location>
</feature>
<evidence type="ECO:0000256" key="3">
    <source>
        <dbReference type="ARBA" id="ARBA00022525"/>
    </source>
</evidence>
<dbReference type="SUPFAM" id="SSF82895">
    <property type="entry name" value="TSP-1 type 1 repeat"/>
    <property type="match status" value="15"/>
</dbReference>
<sequence length="1317" mass="144878">MKSLNVSVRWVTLLALVLMAVEVHGSQLTNRLFLWTRLSENYASDGKMLTGHAVMVYSHKYVSSQCAMECLRHLQCKSFNFDRDSGRCELNNATHLDHPRDLVDSADSEYHVRESFSIDPEALGPCATDPCNGRGHCIETKNSADDLMAVCICQEEWTGSQCQLPAHTLDWGEWEEWGQCSVTCHRGWRMRKRKCMDHVTGKTLSNLECYGADVEYEACILPECPRWQEWGEWGSCSASSTCGRGNKIRHRACSNGGVPGVDRYCLGSTNQTTPCEGIDCTGAMRLLGGVADGEGQLEIYNDVAGQWGTVCADQLTPIMADLACKQLGHPGAHAVVTDGRYSVSDTGGADIAITDVACEGGEMTLLQCEHNEWSSDSTCKSGIDTAAGVQCNVDGVWTLWTSWSECSVTCENGTRHRTRMCNHPPQMHGGKPCEGDDIQFKPCTLPMCPVDGVWKDWTEWGPCSVTCGDGTQDRTRVCHGPFYGGANCTGENGQRQHCKPRECPVDGVWEEWGDWSACSLSCGNGTRSRERTCTGPFYDGKDCDGDYVDWEACNTFNCPVDGEWFQWEQWQPCNVTCGVGSQIRERKCNSPQFGGRTCSGISKEWRGCSHASCAIDGVWLEWSEWGACSVTCGNGIQFRNRTCEGPFYGGDDCVGDPEDSQTCHPRMCPVDGLWMDWEAWSQCSTSCGGGSRERTRECNDGQHGGRQCEGEGSETSECETQHCPVDGVWKPWAEWNVCSKTCGTGTRARIRDCEGPFYDGANCTGPWDESENCNTHNCPVDGVIQEWSEWTECTLTCAGGQMSRHRECNGPFHGGAMCPEHLNETDSCNTQACPEDGVWEDWSKWSECTLTCGGGNQWRARDCIGPFYGGAECPGPANETRDCNAHHCPVDGYYQDWSSWGLCTVTCGGGAQDRNRTCIEPMYGGQECPGPANETQACNTHNCPVDGYYHDWSDWKDCSVTCGGGSQLRSRICESPKYGGADCVGANNETQECNIHPCPIDGAWTKWSDWSPCNVTCGGGRRARTRECVEPKYGGLPCYGDTIQRLPCADNPCPIPGDWLEWEPWSECTATCDGGKRERWRDCDYTSHGDLTAPCEGDDTENVDCHTFACEPRARTCHEWMERGLTASTLADIDPDGDDKLEEVEIQCDLDSEPGNAITVIGHDSEQRTQVQGWEGAREYEQPITYNISLDHVVSIIDQSTSCKQYIKWECKAALIHNPNDNNKVTTGWLNRTEQLADYFGGAAPGTGACACGMNSTCASEDLLCNCDQNDNIWRFDDGDLTFKQDLPVTAFVAGDTGGQNEDGYGTLGPVRCSGAV</sequence>
<dbReference type="SUPFAM" id="SSF57196">
    <property type="entry name" value="EGF/Laminin"/>
    <property type="match status" value="1"/>
</dbReference>
<dbReference type="FunFam" id="3.10.250.10:FF:000016">
    <property type="entry name" value="Scavenger receptor cysteine-rich protein type 12"/>
    <property type="match status" value="1"/>
</dbReference>
<evidence type="ECO:0000259" key="15">
    <source>
        <dbReference type="PROSITE" id="PS50026"/>
    </source>
</evidence>
<comment type="caution">
    <text evidence="13">Lacks conserved residue(s) required for the propagation of feature annotation.</text>
</comment>
<proteinExistence type="predicted"/>
<keyword evidence="9" id="KW-0472">Membrane</keyword>
<keyword evidence="4 12" id="KW-0245">EGF-like domain</keyword>
<feature type="disulfide bond" evidence="13">
    <location>
        <begin position="358"/>
        <end position="368"/>
    </location>
</feature>
<dbReference type="SMART" id="SM00202">
    <property type="entry name" value="SR"/>
    <property type="match status" value="1"/>
</dbReference>
<dbReference type="SUPFAM" id="SSF56487">
    <property type="entry name" value="SRCR-like"/>
    <property type="match status" value="1"/>
</dbReference>
<keyword evidence="3" id="KW-0964">Secreted</keyword>
<dbReference type="Pfam" id="PF00090">
    <property type="entry name" value="TSP_1"/>
    <property type="match status" value="15"/>
</dbReference>
<feature type="domain" description="SRCR" evidence="16">
    <location>
        <begin position="284"/>
        <end position="392"/>
    </location>
</feature>
<feature type="domain" description="EGF-like" evidence="15">
    <location>
        <begin position="122"/>
        <end position="163"/>
    </location>
</feature>
<dbReference type="GO" id="GO:0016020">
    <property type="term" value="C:membrane"/>
    <property type="evidence" value="ECO:0007669"/>
    <property type="project" value="UniProtKB-SubCell"/>
</dbReference>
<accession>A0AAN9B7G6</accession>
<feature type="signal peptide" evidence="14">
    <location>
        <begin position="1"/>
        <end position="25"/>
    </location>
</feature>
<dbReference type="Gene3D" id="2.10.25.10">
    <property type="entry name" value="Laminin"/>
    <property type="match status" value="1"/>
</dbReference>
<evidence type="ECO:0000259" key="16">
    <source>
        <dbReference type="PROSITE" id="PS50287"/>
    </source>
</evidence>
<dbReference type="PROSITE" id="PS00022">
    <property type="entry name" value="EGF_1"/>
    <property type="match status" value="1"/>
</dbReference>
<dbReference type="InterPro" id="IPR001190">
    <property type="entry name" value="SRCR"/>
</dbReference>